<dbReference type="Gene3D" id="1.20.1250.20">
    <property type="entry name" value="MFS general substrate transporter like domains"/>
    <property type="match status" value="1"/>
</dbReference>
<keyword evidence="5 6" id="KW-0472">Membrane</keyword>
<feature type="transmembrane region" description="Helical" evidence="6">
    <location>
        <begin position="52"/>
        <end position="71"/>
    </location>
</feature>
<dbReference type="PANTHER" id="PTHR43124">
    <property type="entry name" value="PURINE EFFLUX PUMP PBUE"/>
    <property type="match status" value="1"/>
</dbReference>
<feature type="transmembrane region" description="Helical" evidence="6">
    <location>
        <begin position="12"/>
        <end position="40"/>
    </location>
</feature>
<sequence>MSERMTTRVKSAAAMPAIMLGLFGLYTLEFGVVGILPMIVERFGITVSQAGWLMAVFALVVATLGPVLVLISSRFDRKKVLVLALFGFAVCSALAAYAPNFPSLMALRVIPAMLHPVFLSAAFTAAASLYPKEQRAHAISLAFVGTSMGLVLGVPATTWVADHLSYEASFLFCTALTGLSGVGLWAMLPSQGKPVAMSFGHQLSVLRKPVLWLTMAATVTVFTAMFSVYSYAAEYLKTETGMNATTISLILVIFGVGGVAGNLYAGRLLARHLVRTTLLHPVALGIAYGVLYYGGSANVASMTVIAVLWGAAHTSGLLVTQMWLTATTAEAPEFGTSLFVSAANGGVVLGSALGGVFIDHLGIAGVIACGALFCGLSVVVIGVTAWIYRETPLRIGAVGAAH</sequence>
<keyword evidence="9" id="KW-1185">Reference proteome</keyword>
<feature type="transmembrane region" description="Helical" evidence="6">
    <location>
        <begin position="209"/>
        <end position="232"/>
    </location>
</feature>
<evidence type="ECO:0000313" key="9">
    <source>
        <dbReference type="Proteomes" id="UP000366945"/>
    </source>
</evidence>
<dbReference type="Pfam" id="PF07690">
    <property type="entry name" value="MFS_1"/>
    <property type="match status" value="1"/>
</dbReference>
<dbReference type="PROSITE" id="PS50850">
    <property type="entry name" value="MFS"/>
    <property type="match status" value="1"/>
</dbReference>
<proteinExistence type="predicted"/>
<feature type="transmembrane region" description="Helical" evidence="6">
    <location>
        <begin position="110"/>
        <end position="130"/>
    </location>
</feature>
<keyword evidence="3 6" id="KW-0812">Transmembrane</keyword>
<evidence type="ECO:0000256" key="5">
    <source>
        <dbReference type="ARBA" id="ARBA00023136"/>
    </source>
</evidence>
<dbReference type="PANTHER" id="PTHR43124:SF3">
    <property type="entry name" value="CHLORAMPHENICOL EFFLUX PUMP RV0191"/>
    <property type="match status" value="1"/>
</dbReference>
<comment type="subcellular location">
    <subcellularLocation>
        <location evidence="1">Cell membrane</location>
        <topology evidence="1">Multi-pass membrane protein</topology>
    </subcellularLocation>
</comment>
<dbReference type="GO" id="GO:0005886">
    <property type="term" value="C:plasma membrane"/>
    <property type="evidence" value="ECO:0007669"/>
    <property type="project" value="UniProtKB-SubCell"/>
</dbReference>
<evidence type="ECO:0000313" key="8">
    <source>
        <dbReference type="EMBL" id="VVD86989.1"/>
    </source>
</evidence>
<dbReference type="InterPro" id="IPR011701">
    <property type="entry name" value="MFS"/>
</dbReference>
<dbReference type="Proteomes" id="UP000366945">
    <property type="component" value="Unassembled WGS sequence"/>
</dbReference>
<evidence type="ECO:0000259" key="7">
    <source>
        <dbReference type="PROSITE" id="PS50850"/>
    </source>
</evidence>
<evidence type="ECO:0000256" key="2">
    <source>
        <dbReference type="ARBA" id="ARBA00022475"/>
    </source>
</evidence>
<evidence type="ECO:0000256" key="4">
    <source>
        <dbReference type="ARBA" id="ARBA00022989"/>
    </source>
</evidence>
<dbReference type="SUPFAM" id="SSF103473">
    <property type="entry name" value="MFS general substrate transporter"/>
    <property type="match status" value="1"/>
</dbReference>
<organism evidence="8 9">
    <name type="scientific">Pandoraea pneumonica</name>
    <dbReference type="NCBI Taxonomy" id="2508299"/>
    <lineage>
        <taxon>Bacteria</taxon>
        <taxon>Pseudomonadati</taxon>
        <taxon>Pseudomonadota</taxon>
        <taxon>Betaproteobacteria</taxon>
        <taxon>Burkholderiales</taxon>
        <taxon>Burkholderiaceae</taxon>
        <taxon>Pandoraea</taxon>
    </lineage>
</organism>
<evidence type="ECO:0000256" key="3">
    <source>
        <dbReference type="ARBA" id="ARBA00022692"/>
    </source>
</evidence>
<dbReference type="GO" id="GO:0022857">
    <property type="term" value="F:transmembrane transporter activity"/>
    <property type="evidence" value="ECO:0007669"/>
    <property type="project" value="InterPro"/>
</dbReference>
<dbReference type="AlphaFoldDB" id="A0A5E4TLG6"/>
<gene>
    <name evidence="8" type="primary">ydhP_1</name>
    <name evidence="8" type="ORF">PPN31114_01452</name>
</gene>
<feature type="transmembrane region" description="Helical" evidence="6">
    <location>
        <begin position="80"/>
        <end position="98"/>
    </location>
</feature>
<feature type="transmembrane region" description="Helical" evidence="6">
    <location>
        <begin position="300"/>
        <end position="324"/>
    </location>
</feature>
<feature type="transmembrane region" description="Helical" evidence="6">
    <location>
        <begin position="137"/>
        <end position="156"/>
    </location>
</feature>
<feature type="transmembrane region" description="Helical" evidence="6">
    <location>
        <begin position="277"/>
        <end position="294"/>
    </location>
</feature>
<dbReference type="InterPro" id="IPR020846">
    <property type="entry name" value="MFS_dom"/>
</dbReference>
<reference evidence="8 9" key="1">
    <citation type="submission" date="2019-08" db="EMBL/GenBank/DDBJ databases">
        <authorList>
            <person name="Peeters C."/>
        </authorList>
    </citation>
    <scope>NUCLEOTIDE SEQUENCE [LARGE SCALE GENOMIC DNA]</scope>
    <source>
        <strain evidence="8 9">LMG 31114</strain>
    </source>
</reference>
<feature type="transmembrane region" description="Helical" evidence="6">
    <location>
        <begin position="244"/>
        <end position="265"/>
    </location>
</feature>
<accession>A0A5E4TLG6</accession>
<feature type="transmembrane region" description="Helical" evidence="6">
    <location>
        <begin position="336"/>
        <end position="357"/>
    </location>
</feature>
<protein>
    <submittedName>
        <fullName evidence="8">Inner membrane transport protein YdhP</fullName>
    </submittedName>
</protein>
<feature type="transmembrane region" description="Helical" evidence="6">
    <location>
        <begin position="363"/>
        <end position="388"/>
    </location>
</feature>
<dbReference type="CDD" id="cd17324">
    <property type="entry name" value="MFS_NepI_like"/>
    <property type="match status" value="1"/>
</dbReference>
<name>A0A5E4TLG6_9BURK</name>
<keyword evidence="2" id="KW-1003">Cell membrane</keyword>
<dbReference type="EMBL" id="CABPSK010000001">
    <property type="protein sequence ID" value="VVD86989.1"/>
    <property type="molecule type" value="Genomic_DNA"/>
</dbReference>
<dbReference type="InterPro" id="IPR036259">
    <property type="entry name" value="MFS_trans_sf"/>
</dbReference>
<evidence type="ECO:0000256" key="1">
    <source>
        <dbReference type="ARBA" id="ARBA00004651"/>
    </source>
</evidence>
<evidence type="ECO:0000256" key="6">
    <source>
        <dbReference type="SAM" id="Phobius"/>
    </source>
</evidence>
<feature type="transmembrane region" description="Helical" evidence="6">
    <location>
        <begin position="168"/>
        <end position="188"/>
    </location>
</feature>
<dbReference type="InterPro" id="IPR050189">
    <property type="entry name" value="MFS_Efflux_Transporters"/>
</dbReference>
<feature type="domain" description="Major facilitator superfamily (MFS) profile" evidence="7">
    <location>
        <begin position="10"/>
        <end position="392"/>
    </location>
</feature>
<keyword evidence="4 6" id="KW-1133">Transmembrane helix</keyword>